<dbReference type="EMBL" id="CP014352">
    <property type="protein sequence ID" value="AMS05788.1"/>
    <property type="molecule type" value="Genomic_DNA"/>
</dbReference>
<accession>A0AAC9FC72</accession>
<dbReference type="RefSeq" id="WP_062819802.1">
    <property type="nucleotide sequence ID" value="NZ_CP014352.1"/>
</dbReference>
<dbReference type="GO" id="GO:0004030">
    <property type="term" value="F:aldehyde dehydrogenase [NAD(P)+] activity"/>
    <property type="evidence" value="ECO:0007669"/>
    <property type="project" value="InterPro"/>
</dbReference>
<dbReference type="PANTHER" id="PTHR43217:SF2">
    <property type="entry name" value="SUCCINATE-SEMIALDEHYDE DEHYDROGENASE [NADP(+)]"/>
    <property type="match status" value="1"/>
</dbReference>
<dbReference type="InterPro" id="IPR047110">
    <property type="entry name" value="GABD/Sad-like"/>
</dbReference>
<feature type="domain" description="Aldehyde dehydrogenase" evidence="4">
    <location>
        <begin position="4"/>
        <end position="449"/>
    </location>
</feature>
<dbReference type="Gene3D" id="3.40.309.10">
    <property type="entry name" value="Aldehyde Dehydrogenase, Chain A, domain 2"/>
    <property type="match status" value="1"/>
</dbReference>
<dbReference type="PANTHER" id="PTHR43217">
    <property type="entry name" value="SUCCINATE SEMIALDEHYDE DEHYDROGENASE [NAD(P)+] SAD"/>
    <property type="match status" value="1"/>
</dbReference>
<evidence type="ECO:0000313" key="7">
    <source>
        <dbReference type="Proteomes" id="UP000075221"/>
    </source>
</evidence>
<comment type="similarity">
    <text evidence="1">Belongs to the aldehyde dehydrogenase family.</text>
</comment>
<proteinExistence type="inferred from homology"/>
<evidence type="ECO:0000256" key="3">
    <source>
        <dbReference type="ARBA" id="ARBA00023002"/>
    </source>
</evidence>
<organism evidence="5 7">
    <name type="scientific">Acidipropionibacterium acidipropionici</name>
    <dbReference type="NCBI Taxonomy" id="1748"/>
    <lineage>
        <taxon>Bacteria</taxon>
        <taxon>Bacillati</taxon>
        <taxon>Actinomycetota</taxon>
        <taxon>Actinomycetes</taxon>
        <taxon>Propionibacteriales</taxon>
        <taxon>Propionibacteriaceae</taxon>
        <taxon>Acidipropionibacterium</taxon>
    </lineage>
</organism>
<dbReference type="SUPFAM" id="SSF53720">
    <property type="entry name" value="ALDH-like"/>
    <property type="match status" value="1"/>
</dbReference>
<evidence type="ECO:0000256" key="2">
    <source>
        <dbReference type="ARBA" id="ARBA00022857"/>
    </source>
</evidence>
<dbReference type="InterPro" id="IPR016163">
    <property type="entry name" value="Ald_DH_C"/>
</dbReference>
<dbReference type="Proteomes" id="UP000178666">
    <property type="component" value="Chromosome"/>
</dbReference>
<dbReference type="GO" id="GO:0004777">
    <property type="term" value="F:succinate-semialdehyde dehydrogenase (NAD+) activity"/>
    <property type="evidence" value="ECO:0007669"/>
    <property type="project" value="TreeGrafter"/>
</dbReference>
<gene>
    <name evidence="6" type="ORF">A8L58_11825</name>
    <name evidence="5" type="ORF">AXH35_10385</name>
</gene>
<dbReference type="InterPro" id="IPR016161">
    <property type="entry name" value="Ald_DH/histidinol_DH"/>
</dbReference>
<reference evidence="6 8" key="1">
    <citation type="journal article" date="2016" name="Plant Dis.">
        <title>Improved production of propionic acid using genome shuffling.</title>
        <authorList>
            <person name="Luna-Flores C.H."/>
            <person name="Palfreyman R.W."/>
            <person name="Kromer J.O."/>
            <person name="Nielsen L.K."/>
            <person name="Marcellin E."/>
        </authorList>
    </citation>
    <scope>NUCLEOTIDE SEQUENCE [LARGE SCALE GENOMIC DNA]</scope>
    <source>
        <strain evidence="6 8">F3E8</strain>
    </source>
</reference>
<dbReference type="FunFam" id="3.40.605.10:FF:000012">
    <property type="entry name" value="NAD-dependent succinate-semialdehyde dehydrogenase"/>
    <property type="match status" value="1"/>
</dbReference>
<dbReference type="AlphaFoldDB" id="A0AAC9FC72"/>
<evidence type="ECO:0000256" key="1">
    <source>
        <dbReference type="ARBA" id="ARBA00009986"/>
    </source>
</evidence>
<evidence type="ECO:0000313" key="8">
    <source>
        <dbReference type="Proteomes" id="UP000178666"/>
    </source>
</evidence>
<keyword evidence="3" id="KW-0560">Oxidoreductase</keyword>
<keyword evidence="2" id="KW-0521">NADP</keyword>
<dbReference type="Gene3D" id="3.40.605.10">
    <property type="entry name" value="Aldehyde Dehydrogenase, Chain A, domain 1"/>
    <property type="match status" value="1"/>
</dbReference>
<dbReference type="Pfam" id="PF00171">
    <property type="entry name" value="Aldedh"/>
    <property type="match status" value="1"/>
</dbReference>
<dbReference type="EMBL" id="CP015970">
    <property type="protein sequence ID" value="AOZ47254.1"/>
    <property type="molecule type" value="Genomic_DNA"/>
</dbReference>
<dbReference type="Proteomes" id="UP000075221">
    <property type="component" value="Chromosome"/>
</dbReference>
<dbReference type="CDD" id="cd07100">
    <property type="entry name" value="ALDH_SSADH1_GabD1"/>
    <property type="match status" value="1"/>
</dbReference>
<evidence type="ECO:0000259" key="4">
    <source>
        <dbReference type="Pfam" id="PF00171"/>
    </source>
</evidence>
<reference evidence="5 7" key="2">
    <citation type="submission" date="2016-02" db="EMBL/GenBank/DDBJ databases">
        <title>Complete Genome Sequence of Propionibacterium acidipropionici ATCC 55737.</title>
        <authorList>
            <person name="Luna Flores C.H."/>
            <person name="Nielsen L.K."/>
            <person name="Marcellin E."/>
        </authorList>
    </citation>
    <scope>NUCLEOTIDE SEQUENCE [LARGE SCALE GENOMIC DNA]</scope>
    <source>
        <strain evidence="5 7">ATCC 55737</strain>
    </source>
</reference>
<keyword evidence="8" id="KW-1185">Reference proteome</keyword>
<sequence length="457" mass="47975">MSGYAVTDPATGRVVEEFGTITDEALEDALATSAAGQAEWASRGFAERAEIVGRVAALFAEKADELAEIIGVEMGKRTSEGVEEAEFSRDIFGYYADHAEQLCSDLPLDANPGGAAVVERRPIGVILGIMPWNFPYYQVARFAAPNLMLGNAVIVKHAQICPRSSAAIAAIMTEAGVPDGVYTNVYASHDQIETLIADPRIAGVSLTGSERAGRQVAAQAGANLKKAVLELGGSDPYIVLDTDDVAGAAQQAWETRMYNVGQVCNANKRLIVAADIYDEFVAELEKLAAAATPGDHTATDPTVYTPMSSRGAAETLAAQLEEAVAAGASLRVGGQLAETGAYVSPAVLTDIPVGSEVYYQELFGPVACVFKVSSDAEAVELANNTQYGLGASVWSTDLERAKKVGAQLQAGMVQVNSADGEGAQIPFGGVKNSGYGRELGPVGMDEFANKRLYYVGE</sequence>
<dbReference type="InterPro" id="IPR016162">
    <property type="entry name" value="Ald_DH_N"/>
</dbReference>
<name>A0AAC9FC72_9ACTN</name>
<evidence type="ECO:0000313" key="5">
    <source>
        <dbReference type="EMBL" id="AMS05788.1"/>
    </source>
</evidence>
<protein>
    <submittedName>
        <fullName evidence="5">Succinate-semialdehyde dehydrogenase</fullName>
    </submittedName>
</protein>
<dbReference type="InterPro" id="IPR015590">
    <property type="entry name" value="Aldehyde_DH_dom"/>
</dbReference>
<evidence type="ECO:0000313" key="6">
    <source>
        <dbReference type="EMBL" id="AOZ47254.1"/>
    </source>
</evidence>
<dbReference type="InterPro" id="IPR044148">
    <property type="entry name" value="ALDH_GabD1-like"/>
</dbReference>